<evidence type="ECO:0000256" key="2">
    <source>
        <dbReference type="RuleBase" id="RU361173"/>
    </source>
</evidence>
<proteinExistence type="inferred from homology"/>
<dbReference type="PANTHER" id="PTHR31683:SF18">
    <property type="entry name" value="PECTATE LYASE 21-RELATED"/>
    <property type="match status" value="1"/>
</dbReference>
<keyword evidence="4" id="KW-0732">Signal</keyword>
<evidence type="ECO:0000259" key="5">
    <source>
        <dbReference type="SMART" id="SM00656"/>
    </source>
</evidence>
<dbReference type="EMBL" id="JAAHBU010000320">
    <property type="protein sequence ID" value="NER65755.1"/>
    <property type="molecule type" value="Genomic_DNA"/>
</dbReference>
<dbReference type="Proteomes" id="UP000482634">
    <property type="component" value="Unassembled WGS sequence"/>
</dbReference>
<dbReference type="GO" id="GO:0000272">
    <property type="term" value="P:polysaccharide catabolic process"/>
    <property type="evidence" value="ECO:0007669"/>
    <property type="project" value="UniProtKB-KW"/>
</dbReference>
<dbReference type="EMBL" id="JAAHBV010000129">
    <property type="protein sequence ID" value="NER59811.1"/>
    <property type="molecule type" value="Genomic_DNA"/>
</dbReference>
<keyword evidence="9" id="KW-1185">Reference proteome</keyword>
<gene>
    <name evidence="6" type="ORF">G3435_07085</name>
    <name evidence="7" type="ORF">G3436_20155</name>
</gene>
<comment type="caution">
    <text evidence="7">The sequence shown here is derived from an EMBL/GenBank/DDBJ whole genome shotgun (WGS) entry which is preliminary data.</text>
</comment>
<dbReference type="SMART" id="SM00656">
    <property type="entry name" value="Amb_all"/>
    <property type="match status" value="1"/>
</dbReference>
<protein>
    <submittedName>
        <fullName evidence="7">Pectate lyase</fullName>
    </submittedName>
</protein>
<dbReference type="InterPro" id="IPR012334">
    <property type="entry name" value="Pectin_lyas_fold"/>
</dbReference>
<evidence type="ECO:0000256" key="3">
    <source>
        <dbReference type="SAM" id="MobiDB-lite"/>
    </source>
</evidence>
<keyword evidence="2" id="KW-0964">Secreted</keyword>
<evidence type="ECO:0000256" key="1">
    <source>
        <dbReference type="ARBA" id="ARBA00023239"/>
    </source>
</evidence>
<keyword evidence="1 2" id="KW-0456">Lyase</keyword>
<sequence length="379" mass="40468">MAKRSPSAARTLAGGLLGSLLLTTLSAHADISTDVATTGWATQNGGTKGGSKAASADIYTVTTAAQLKAALKASAGSNGRIIKINGVIDVSEGKAYTKTADMKTRARLDIPGKTTLVGISKNAEIREGYLYAKENDVIIRNITIENPWDPEPIWDANDGSAGNWNSEYDGLTIEGAKNVWVDHVTFTDGRRTDDQNGTANGRPKQHHDGALDVKNSASFVTISYSVFKSHEKNNLIGSSDSKTTDNGNLKVTIHNTLFENISARAPRVRFGQVHLYNNYHTGNVSDKVYPFSHAHGVGKDSKIFSQNNVFDITGVSSCDKIAANYGGKVYRDQGSLLNGKTFTCSWDANIGWTPPYGDKPLSADKVAADVKAKAGAGKI</sequence>
<dbReference type="Pfam" id="PF00544">
    <property type="entry name" value="Pectate_lyase_4"/>
    <property type="match status" value="1"/>
</dbReference>
<dbReference type="InterPro" id="IPR045032">
    <property type="entry name" value="PEL"/>
</dbReference>
<dbReference type="InterPro" id="IPR002022">
    <property type="entry name" value="Pec_lyase"/>
</dbReference>
<feature type="domain" description="Pectate lyase" evidence="5">
    <location>
        <begin position="54"/>
        <end position="316"/>
    </location>
</feature>
<reference evidence="8 9" key="1">
    <citation type="submission" date="2020-02" db="EMBL/GenBank/DDBJ databases">
        <title>Broccoli isolated Pseudomonas sp.</title>
        <authorList>
            <person name="Fujikawa T."/>
            <person name="Sawada H."/>
        </authorList>
    </citation>
    <scope>NUCLEOTIDE SEQUENCE [LARGE SCALE GENOMIC DNA]</scope>
    <source>
        <strain evidence="7 9">MAFF212427</strain>
        <strain evidence="6 8">MAFF212428</strain>
    </source>
</reference>
<feature type="signal peptide" evidence="4">
    <location>
        <begin position="1"/>
        <end position="29"/>
    </location>
</feature>
<dbReference type="SUPFAM" id="SSF51126">
    <property type="entry name" value="Pectin lyase-like"/>
    <property type="match status" value="1"/>
</dbReference>
<name>A0A6B3NRD3_9PSED</name>
<keyword evidence="2" id="KW-0624">Polysaccharide degradation</keyword>
<comment type="subcellular location">
    <subcellularLocation>
        <location evidence="2">Secreted</location>
    </subcellularLocation>
</comment>
<evidence type="ECO:0000313" key="6">
    <source>
        <dbReference type="EMBL" id="NER59811.1"/>
    </source>
</evidence>
<evidence type="ECO:0000313" key="7">
    <source>
        <dbReference type="EMBL" id="NER65755.1"/>
    </source>
</evidence>
<dbReference type="GO" id="GO:0005576">
    <property type="term" value="C:extracellular region"/>
    <property type="evidence" value="ECO:0007669"/>
    <property type="project" value="UniProtKB-SubCell"/>
</dbReference>
<keyword evidence="2" id="KW-0119">Carbohydrate metabolism</keyword>
<evidence type="ECO:0000313" key="9">
    <source>
        <dbReference type="Proteomes" id="UP000482634"/>
    </source>
</evidence>
<evidence type="ECO:0000256" key="4">
    <source>
        <dbReference type="SAM" id="SignalP"/>
    </source>
</evidence>
<comment type="similarity">
    <text evidence="2">Belongs to the polysaccharide lyase 1 family.</text>
</comment>
<dbReference type="Gene3D" id="2.160.20.10">
    <property type="entry name" value="Single-stranded right-handed beta-helix, Pectin lyase-like"/>
    <property type="match status" value="1"/>
</dbReference>
<dbReference type="AlphaFoldDB" id="A0A6B3NRD3"/>
<dbReference type="RefSeq" id="WP_163948612.1">
    <property type="nucleotide sequence ID" value="NZ_JAAHBU010000320.1"/>
</dbReference>
<feature type="region of interest" description="Disordered" evidence="3">
    <location>
        <begin position="188"/>
        <end position="209"/>
    </location>
</feature>
<feature type="chain" id="PRO_5044630359" evidence="4">
    <location>
        <begin position="30"/>
        <end position="379"/>
    </location>
</feature>
<dbReference type="GO" id="GO:0030570">
    <property type="term" value="F:pectate lyase activity"/>
    <property type="evidence" value="ECO:0007669"/>
    <property type="project" value="InterPro"/>
</dbReference>
<accession>A0A6M0CQJ6</accession>
<dbReference type="Proteomes" id="UP000480410">
    <property type="component" value="Unassembled WGS sequence"/>
</dbReference>
<dbReference type="PANTHER" id="PTHR31683">
    <property type="entry name" value="PECTATE LYASE 18-RELATED"/>
    <property type="match status" value="1"/>
</dbReference>
<evidence type="ECO:0000313" key="8">
    <source>
        <dbReference type="Proteomes" id="UP000480410"/>
    </source>
</evidence>
<organism evidence="7 9">
    <name type="scientific">Pseudomonas brassicae</name>
    <dbReference type="NCBI Taxonomy" id="2708063"/>
    <lineage>
        <taxon>Bacteria</taxon>
        <taxon>Pseudomonadati</taxon>
        <taxon>Pseudomonadota</taxon>
        <taxon>Gammaproteobacteria</taxon>
        <taxon>Pseudomonadales</taxon>
        <taxon>Pseudomonadaceae</taxon>
        <taxon>Pseudomonas</taxon>
    </lineage>
</organism>
<dbReference type="InterPro" id="IPR011050">
    <property type="entry name" value="Pectin_lyase_fold/virulence"/>
</dbReference>
<accession>A0A6B3NRD3</accession>